<evidence type="ECO:0000256" key="2">
    <source>
        <dbReference type="ARBA" id="ARBA00022526"/>
    </source>
</evidence>
<dbReference type="SUPFAM" id="SSF55347">
    <property type="entry name" value="Glyceraldehyde-3-phosphate dehydrogenase-like, C-terminal domain"/>
    <property type="match status" value="1"/>
</dbReference>
<dbReference type="SUPFAM" id="SSF51735">
    <property type="entry name" value="NAD(P)-binding Rossmann-fold domains"/>
    <property type="match status" value="1"/>
</dbReference>
<evidence type="ECO:0000256" key="5">
    <source>
        <dbReference type="ARBA" id="ARBA00023277"/>
    </source>
</evidence>
<dbReference type="Gene3D" id="3.30.360.10">
    <property type="entry name" value="Dihydrodipicolinate Reductase, domain 2"/>
    <property type="match status" value="1"/>
</dbReference>
<keyword evidence="2" id="KW-0313">Glucose metabolism</keyword>
<accession>A0AA41UHW3</accession>
<comment type="pathway">
    <text evidence="1">Carbohydrate degradation; pentose phosphate pathway; D-ribulose 5-phosphate from D-glucose 6-phosphate (oxidative stage): step 1/3.</text>
</comment>
<dbReference type="GO" id="GO:0009051">
    <property type="term" value="P:pentose-phosphate shunt, oxidative branch"/>
    <property type="evidence" value="ECO:0007669"/>
    <property type="project" value="TreeGrafter"/>
</dbReference>
<dbReference type="RefSeq" id="WP_246902077.1">
    <property type="nucleotide sequence ID" value="NZ_JALJRB010000001.1"/>
</dbReference>
<protein>
    <recommendedName>
        <fullName evidence="6">Glucose-6-phosphate dehydrogenase C-terminal domain-containing protein</fullName>
    </recommendedName>
</protein>
<dbReference type="AlphaFoldDB" id="A0AA41UHW3"/>
<sequence>MKTDRDTIHPAEFVIFGGSSDLTRRKLVPALFDLFADGWMPNDFRVLGISRSAMDDAQFRDHVCRGIGGNGRNGPEDKKAREAFFRPSALFCLRFEVKKPGVKLQLAPVMMQFYYREAFKVNSPGAYETLLLDILKGDTTLFLRDDQTEAAWSVMSPVLEFWNEMPPTDFPNYQAGSWGPAAADMLIAREGRT</sequence>
<evidence type="ECO:0000256" key="3">
    <source>
        <dbReference type="ARBA" id="ARBA00022857"/>
    </source>
</evidence>
<dbReference type="InterPro" id="IPR001282">
    <property type="entry name" value="G6P_DH"/>
</dbReference>
<organism evidence="7 8">
    <name type="scientific">Desulfatitalea alkaliphila</name>
    <dbReference type="NCBI Taxonomy" id="2929485"/>
    <lineage>
        <taxon>Bacteria</taxon>
        <taxon>Pseudomonadati</taxon>
        <taxon>Thermodesulfobacteriota</taxon>
        <taxon>Desulfobacteria</taxon>
        <taxon>Desulfobacterales</taxon>
        <taxon>Desulfosarcinaceae</taxon>
        <taxon>Desulfatitalea</taxon>
    </lineage>
</organism>
<proteinExistence type="predicted"/>
<evidence type="ECO:0000256" key="1">
    <source>
        <dbReference type="ARBA" id="ARBA00004937"/>
    </source>
</evidence>
<feature type="domain" description="Glucose-6-phosphate dehydrogenase C-terminal" evidence="6">
    <location>
        <begin position="86"/>
        <end position="192"/>
    </location>
</feature>
<comment type="caution">
    <text evidence="7">The sequence shown here is derived from an EMBL/GenBank/DDBJ whole genome shotgun (WGS) entry which is preliminary data.</text>
</comment>
<dbReference type="InterPro" id="IPR036291">
    <property type="entry name" value="NAD(P)-bd_dom_sf"/>
</dbReference>
<gene>
    <name evidence="7" type="ORF">MRX98_00485</name>
</gene>
<dbReference type="InterPro" id="IPR022675">
    <property type="entry name" value="G6P_DH_C"/>
</dbReference>
<evidence type="ECO:0000256" key="4">
    <source>
        <dbReference type="ARBA" id="ARBA00023002"/>
    </source>
</evidence>
<dbReference type="GO" id="GO:0006006">
    <property type="term" value="P:glucose metabolic process"/>
    <property type="evidence" value="ECO:0007669"/>
    <property type="project" value="UniProtKB-KW"/>
</dbReference>
<keyword evidence="5" id="KW-0119">Carbohydrate metabolism</keyword>
<keyword evidence="3" id="KW-0521">NADP</keyword>
<evidence type="ECO:0000313" key="8">
    <source>
        <dbReference type="Proteomes" id="UP001165427"/>
    </source>
</evidence>
<dbReference type="GO" id="GO:0004345">
    <property type="term" value="F:glucose-6-phosphate dehydrogenase activity"/>
    <property type="evidence" value="ECO:0007669"/>
    <property type="project" value="InterPro"/>
</dbReference>
<dbReference type="Pfam" id="PF02781">
    <property type="entry name" value="G6PD_C"/>
    <property type="match status" value="1"/>
</dbReference>
<dbReference type="PANTHER" id="PTHR23429:SF0">
    <property type="entry name" value="GLUCOSE-6-PHOSPHATE 1-DEHYDROGENASE"/>
    <property type="match status" value="1"/>
</dbReference>
<name>A0AA41UHW3_9BACT</name>
<dbReference type="PANTHER" id="PTHR23429">
    <property type="entry name" value="GLUCOSE-6-PHOSPHATE 1-DEHYDROGENASE G6PD"/>
    <property type="match status" value="1"/>
</dbReference>
<reference evidence="7" key="1">
    <citation type="submission" date="2022-04" db="EMBL/GenBank/DDBJ databases">
        <title>Desulfatitalea alkaliphila sp. nov., a novel anaerobic sulfate-reducing bacterium isolated from terrestrial mud volcano, Taman Peninsula, Russia.</title>
        <authorList>
            <person name="Khomyakova M.A."/>
            <person name="Merkel A.Y."/>
            <person name="Slobodkin A.I."/>
        </authorList>
    </citation>
    <scope>NUCLEOTIDE SEQUENCE</scope>
    <source>
        <strain evidence="7">M08but</strain>
    </source>
</reference>
<dbReference type="Proteomes" id="UP001165427">
    <property type="component" value="Unassembled WGS sequence"/>
</dbReference>
<evidence type="ECO:0000259" key="6">
    <source>
        <dbReference type="Pfam" id="PF02781"/>
    </source>
</evidence>
<evidence type="ECO:0000313" key="7">
    <source>
        <dbReference type="EMBL" id="MCJ8499032.1"/>
    </source>
</evidence>
<dbReference type="EMBL" id="JALJRB010000001">
    <property type="protein sequence ID" value="MCJ8499032.1"/>
    <property type="molecule type" value="Genomic_DNA"/>
</dbReference>
<keyword evidence="8" id="KW-1185">Reference proteome</keyword>
<dbReference type="GO" id="GO:0050661">
    <property type="term" value="F:NADP binding"/>
    <property type="evidence" value="ECO:0007669"/>
    <property type="project" value="InterPro"/>
</dbReference>
<dbReference type="GO" id="GO:0005829">
    <property type="term" value="C:cytosol"/>
    <property type="evidence" value="ECO:0007669"/>
    <property type="project" value="TreeGrafter"/>
</dbReference>
<keyword evidence="4" id="KW-0560">Oxidoreductase</keyword>